<keyword evidence="1" id="KW-1133">Transmembrane helix</keyword>
<dbReference type="AlphaFoldDB" id="A0A0C9TLM5"/>
<evidence type="ECO:0000313" key="3">
    <source>
        <dbReference type="Proteomes" id="UP000053647"/>
    </source>
</evidence>
<dbReference type="OrthoDB" id="2675435at2759"/>
<evidence type="ECO:0000256" key="1">
    <source>
        <dbReference type="SAM" id="Phobius"/>
    </source>
</evidence>
<name>A0A0C9TLM5_PAXIN</name>
<keyword evidence="3" id="KW-1185">Reference proteome</keyword>
<accession>A0A0C9TLM5</accession>
<sequence length="307" mass="34987">MPSTKQVFDYCYQLEDEACLLPIYTRDHAPDQDVGDIYLESRGLERWKSPLCADKIHPLHNHPTDVVRYVHTRHLVTASAWLIPPERIRKGTFSTDINVDTCEGLLYFLVFLEVVAITLSEVIFGLRAYAMWNRNRAILVIYGCVATAYIVALAFILQSFLPSITFRESPLALISGCYKTGGSSIVFAAFVIYMLTEAVTTALTLYRAFRHFRHTPNVLVQNMTRDGVFYCMSMFSMSVANVLLIFLVPIQYADMIAVYQTVMHTMLATRMQLHLRKVDHHAYLMNLFAAESLAPMSFTRPTFLADI</sequence>
<protein>
    <submittedName>
        <fullName evidence="2">Uncharacterized protein</fullName>
    </submittedName>
</protein>
<keyword evidence="1" id="KW-0812">Transmembrane</keyword>
<proteinExistence type="predicted"/>
<gene>
    <name evidence="2" type="ORF">PAXINDRAFT_18238</name>
</gene>
<feature type="transmembrane region" description="Helical" evidence="1">
    <location>
        <begin position="105"/>
        <end position="126"/>
    </location>
</feature>
<keyword evidence="1" id="KW-0472">Membrane</keyword>
<evidence type="ECO:0000313" key="2">
    <source>
        <dbReference type="EMBL" id="KIJ08642.1"/>
    </source>
</evidence>
<dbReference type="Proteomes" id="UP000053647">
    <property type="component" value="Unassembled WGS sequence"/>
</dbReference>
<organism evidence="2 3">
    <name type="scientific">Paxillus involutus ATCC 200175</name>
    <dbReference type="NCBI Taxonomy" id="664439"/>
    <lineage>
        <taxon>Eukaryota</taxon>
        <taxon>Fungi</taxon>
        <taxon>Dikarya</taxon>
        <taxon>Basidiomycota</taxon>
        <taxon>Agaricomycotina</taxon>
        <taxon>Agaricomycetes</taxon>
        <taxon>Agaricomycetidae</taxon>
        <taxon>Boletales</taxon>
        <taxon>Paxilineae</taxon>
        <taxon>Paxillaceae</taxon>
        <taxon>Paxillus</taxon>
    </lineage>
</organism>
<reference evidence="3" key="2">
    <citation type="submission" date="2015-01" db="EMBL/GenBank/DDBJ databases">
        <title>Evolutionary Origins and Diversification of the Mycorrhizal Mutualists.</title>
        <authorList>
            <consortium name="DOE Joint Genome Institute"/>
            <consortium name="Mycorrhizal Genomics Consortium"/>
            <person name="Kohler A."/>
            <person name="Kuo A."/>
            <person name="Nagy L.G."/>
            <person name="Floudas D."/>
            <person name="Copeland A."/>
            <person name="Barry K.W."/>
            <person name="Cichocki N."/>
            <person name="Veneault-Fourrey C."/>
            <person name="LaButti K."/>
            <person name="Lindquist E.A."/>
            <person name="Lipzen A."/>
            <person name="Lundell T."/>
            <person name="Morin E."/>
            <person name="Murat C."/>
            <person name="Riley R."/>
            <person name="Ohm R."/>
            <person name="Sun H."/>
            <person name="Tunlid A."/>
            <person name="Henrissat B."/>
            <person name="Grigoriev I.V."/>
            <person name="Hibbett D.S."/>
            <person name="Martin F."/>
        </authorList>
    </citation>
    <scope>NUCLEOTIDE SEQUENCE [LARGE SCALE GENOMIC DNA]</scope>
    <source>
        <strain evidence="3">ATCC 200175</strain>
    </source>
</reference>
<feature type="transmembrane region" description="Helical" evidence="1">
    <location>
        <begin position="138"/>
        <end position="161"/>
    </location>
</feature>
<dbReference type="EMBL" id="KN819583">
    <property type="protein sequence ID" value="KIJ08642.1"/>
    <property type="molecule type" value="Genomic_DNA"/>
</dbReference>
<dbReference type="HOGENOM" id="CLU_035509_11_2_1"/>
<feature type="transmembrane region" description="Helical" evidence="1">
    <location>
        <begin position="181"/>
        <end position="206"/>
    </location>
</feature>
<reference evidence="2 3" key="1">
    <citation type="submission" date="2014-06" db="EMBL/GenBank/DDBJ databases">
        <authorList>
            <consortium name="DOE Joint Genome Institute"/>
            <person name="Kuo A."/>
            <person name="Kohler A."/>
            <person name="Nagy L.G."/>
            <person name="Floudas D."/>
            <person name="Copeland A."/>
            <person name="Barry K.W."/>
            <person name="Cichocki N."/>
            <person name="Veneault-Fourrey C."/>
            <person name="LaButti K."/>
            <person name="Lindquist E.A."/>
            <person name="Lipzen A."/>
            <person name="Lundell T."/>
            <person name="Morin E."/>
            <person name="Murat C."/>
            <person name="Sun H."/>
            <person name="Tunlid A."/>
            <person name="Henrissat B."/>
            <person name="Grigoriev I.V."/>
            <person name="Hibbett D.S."/>
            <person name="Martin F."/>
            <person name="Nordberg H.P."/>
            <person name="Cantor M.N."/>
            <person name="Hua S.X."/>
        </authorList>
    </citation>
    <scope>NUCLEOTIDE SEQUENCE [LARGE SCALE GENOMIC DNA]</scope>
    <source>
        <strain evidence="2 3">ATCC 200175</strain>
    </source>
</reference>
<feature type="transmembrane region" description="Helical" evidence="1">
    <location>
        <begin position="227"/>
        <end position="250"/>
    </location>
</feature>